<sequence>MTRHRYVDHLPDLIEPEEYAADPEGRRVKLRLKVTERGVEILGDAVRPEELERILLALDPDILEQMLCG</sequence>
<protein>
    <submittedName>
        <fullName evidence="1">Uncharacterized protein</fullName>
    </submittedName>
</protein>
<dbReference type="OrthoDB" id="3697149at2"/>
<proteinExistence type="predicted"/>
<dbReference type="InterPro" id="IPR045488">
    <property type="entry name" value="fvmRadSAM-pep"/>
</dbReference>
<reference evidence="1 2" key="1">
    <citation type="journal article" date="2010" name="Stand. Genomic Sci.">
        <title>Complete genome sequence of Haliangium ochraceum type strain (SMP-2).</title>
        <authorList>
            <consortium name="US DOE Joint Genome Institute (JGI-PGF)"/>
            <person name="Ivanova N."/>
            <person name="Daum C."/>
            <person name="Lang E."/>
            <person name="Abt B."/>
            <person name="Kopitz M."/>
            <person name="Saunders E."/>
            <person name="Lapidus A."/>
            <person name="Lucas S."/>
            <person name="Glavina Del Rio T."/>
            <person name="Nolan M."/>
            <person name="Tice H."/>
            <person name="Copeland A."/>
            <person name="Cheng J.F."/>
            <person name="Chen F."/>
            <person name="Bruce D."/>
            <person name="Goodwin L."/>
            <person name="Pitluck S."/>
            <person name="Mavromatis K."/>
            <person name="Pati A."/>
            <person name="Mikhailova N."/>
            <person name="Chen A."/>
            <person name="Palaniappan K."/>
            <person name="Land M."/>
            <person name="Hauser L."/>
            <person name="Chang Y.J."/>
            <person name="Jeffries C.D."/>
            <person name="Detter J.C."/>
            <person name="Brettin T."/>
            <person name="Rohde M."/>
            <person name="Goker M."/>
            <person name="Bristow J."/>
            <person name="Markowitz V."/>
            <person name="Eisen J.A."/>
            <person name="Hugenholtz P."/>
            <person name="Kyrpides N.C."/>
            <person name="Klenk H.P."/>
        </authorList>
    </citation>
    <scope>NUCLEOTIDE SEQUENCE [LARGE SCALE GENOMIC DNA]</scope>
    <source>
        <strain evidence="2">DSM 14365 / CIP 107738 / JCM 11303 / AJ 13395 / SMP-2</strain>
    </source>
</reference>
<dbReference type="AlphaFoldDB" id="D0LHG7"/>
<dbReference type="HOGENOM" id="CLU_2770161_0_0_7"/>
<evidence type="ECO:0000313" key="1">
    <source>
        <dbReference type="EMBL" id="ACY12829.1"/>
    </source>
</evidence>
<dbReference type="RefSeq" id="WP_012825456.1">
    <property type="nucleotide sequence ID" value="NC_013440.1"/>
</dbReference>
<keyword evidence="2" id="KW-1185">Reference proteome</keyword>
<dbReference type="Proteomes" id="UP000001880">
    <property type="component" value="Chromosome"/>
</dbReference>
<dbReference type="KEGG" id="hoh:Hoch_0188"/>
<name>D0LHG7_HALO1</name>
<evidence type="ECO:0000313" key="2">
    <source>
        <dbReference type="Proteomes" id="UP000001880"/>
    </source>
</evidence>
<organism evidence="1 2">
    <name type="scientific">Haliangium ochraceum (strain DSM 14365 / JCM 11303 / SMP-2)</name>
    <dbReference type="NCBI Taxonomy" id="502025"/>
    <lineage>
        <taxon>Bacteria</taxon>
        <taxon>Pseudomonadati</taxon>
        <taxon>Myxococcota</taxon>
        <taxon>Polyangia</taxon>
        <taxon>Haliangiales</taxon>
        <taxon>Kofleriaceae</taxon>
        <taxon>Haliangium</taxon>
    </lineage>
</organism>
<gene>
    <name evidence="1" type="ordered locus">Hoch_0188</name>
</gene>
<dbReference type="eggNOG" id="ENOG502ZD15">
    <property type="taxonomic scope" value="Bacteria"/>
</dbReference>
<dbReference type="Pfam" id="PF20007">
    <property type="entry name" value="fvmRadSAM-pep"/>
    <property type="match status" value="1"/>
</dbReference>
<dbReference type="STRING" id="502025.Hoch_0188"/>
<dbReference type="EMBL" id="CP001804">
    <property type="protein sequence ID" value="ACY12829.1"/>
    <property type="molecule type" value="Genomic_DNA"/>
</dbReference>
<accession>D0LHG7</accession>